<sequence>MSNIEQQAGLTRRQSLKWLAAVTATITTPLITGCEATVIEAAKLAGRWPDLQLDPIVAPGYGTDPALIAPAPAPWPLTMTPAQRRITTTVLDLLIPRENEYPSASEAGVVELVDEWISAPYPEQQETRPEILSALVWFDEESQRRYDRPFTEASMQQQLAIFDDIAYEEAESKLQYAYISRVFDGLRTLASIAYFSSPEGVKDMGYVGNVPIAGDYPGPTPEAMQHLEKALAELGLSEHAYG</sequence>
<dbReference type="RefSeq" id="WP_153240015.1">
    <property type="nucleotide sequence ID" value="NZ_CP036422.1"/>
</dbReference>
<dbReference type="AlphaFoldDB" id="A0A5P9NLY6"/>
<evidence type="ECO:0000313" key="1">
    <source>
        <dbReference type="EMBL" id="QFU76873.1"/>
    </source>
</evidence>
<protein>
    <submittedName>
        <fullName evidence="1">Gluconate 2-dehydrogenase subunit 3 family protein</fullName>
    </submittedName>
</protein>
<dbReference type="OrthoDB" id="129242at2"/>
<gene>
    <name evidence="1" type="ORF">EY643_15120</name>
</gene>
<organism evidence="1 2">
    <name type="scientific">Halioglobus maricola</name>
    <dbReference type="NCBI Taxonomy" id="2601894"/>
    <lineage>
        <taxon>Bacteria</taxon>
        <taxon>Pseudomonadati</taxon>
        <taxon>Pseudomonadota</taxon>
        <taxon>Gammaproteobacteria</taxon>
        <taxon>Cellvibrionales</taxon>
        <taxon>Halieaceae</taxon>
        <taxon>Halioglobus</taxon>
    </lineage>
</organism>
<dbReference type="InterPro" id="IPR027056">
    <property type="entry name" value="Gluconate_2DH_su3"/>
</dbReference>
<name>A0A5P9NLY6_9GAMM</name>
<reference evidence="1 2" key="1">
    <citation type="submission" date="2019-02" db="EMBL/GenBank/DDBJ databases">
        <authorList>
            <person name="Li S.-H."/>
        </authorList>
    </citation>
    <scope>NUCLEOTIDE SEQUENCE [LARGE SCALE GENOMIC DNA]</scope>
    <source>
        <strain evidence="1 2">IMCC14385</strain>
    </source>
</reference>
<proteinExistence type="predicted"/>
<dbReference type="Proteomes" id="UP000326287">
    <property type="component" value="Chromosome"/>
</dbReference>
<dbReference type="EMBL" id="CP036422">
    <property type="protein sequence ID" value="QFU76873.1"/>
    <property type="molecule type" value="Genomic_DNA"/>
</dbReference>
<keyword evidence="2" id="KW-1185">Reference proteome</keyword>
<dbReference type="KEGG" id="halc:EY643_15120"/>
<evidence type="ECO:0000313" key="2">
    <source>
        <dbReference type="Proteomes" id="UP000326287"/>
    </source>
</evidence>
<dbReference type="Pfam" id="PF13618">
    <property type="entry name" value="Gluconate_2-dh3"/>
    <property type="match status" value="1"/>
</dbReference>
<accession>A0A5P9NLY6</accession>